<organism evidence="1 2">
    <name type="scientific">Fulvivirga kasyanovii</name>
    <dbReference type="NCBI Taxonomy" id="396812"/>
    <lineage>
        <taxon>Bacteria</taxon>
        <taxon>Pseudomonadati</taxon>
        <taxon>Bacteroidota</taxon>
        <taxon>Cytophagia</taxon>
        <taxon>Cytophagales</taxon>
        <taxon>Fulvivirgaceae</taxon>
        <taxon>Fulvivirga</taxon>
    </lineage>
</organism>
<sequence>MRFLFCAIVFISIGGCSKRWVGKVDQRDQLQQQSACNANGSYATIAANPHYEKSSFHQWLFGKRYRDLWSEPVKVKLIDIQNSDFEILKVGGGRQTYNLRVIDPEDNQYVLRTVDKAPTKVLPKIVKQSFVGTLLKDQVSSGHPYAPLVLPLMSDALGIYHTNPKLRFVCSESLPNEDYHIFSGAMVVMEHRPDEDQSEFSYLGNSENVVGSHNMLDDLLKENDSRVDTYHYLKTRFFDMIIGDWSRHEGNWRWATYEQPKGTFYRAVPRDRDHAFYYLDGVVPKLIRTFFKPHFRSFKARLPNLRKLNASAEHLDRLLLSSLNFNEWQAIADSVKTQLTDSVIDEAMKALPQEIYNVSGTELAQKLKHRRDMLPEKIDTYYRFLSKKPDIYGTDKHERFVITAVEDKVRVVIYKTKKEGDISKEIFSRLFDPDETKEISLYGLAGNDRFVFNGNGRSPIGVRVFGGAGEDWFEQQTEGKLFKVMIIDTEKGSHWTKLNKGIKVRKADPETSYFDANGVLLDFYIWD</sequence>
<proteinExistence type="predicted"/>
<evidence type="ECO:0000313" key="2">
    <source>
        <dbReference type="Proteomes" id="UP000798808"/>
    </source>
</evidence>
<dbReference type="Proteomes" id="UP000798808">
    <property type="component" value="Unassembled WGS sequence"/>
</dbReference>
<accession>A0ABW9RLD1</accession>
<dbReference type="EMBL" id="SMLW01000373">
    <property type="protein sequence ID" value="MTI24154.1"/>
    <property type="molecule type" value="Genomic_DNA"/>
</dbReference>
<comment type="caution">
    <text evidence="1">The sequence shown here is derived from an EMBL/GenBank/DDBJ whole genome shotgun (WGS) entry which is preliminary data.</text>
</comment>
<dbReference type="RefSeq" id="WP_155169850.1">
    <property type="nucleotide sequence ID" value="NZ_BAAAFL010000064.1"/>
</dbReference>
<name>A0ABW9RLD1_9BACT</name>
<gene>
    <name evidence="1" type="ORF">E1163_04265</name>
</gene>
<evidence type="ECO:0000313" key="1">
    <source>
        <dbReference type="EMBL" id="MTI24154.1"/>
    </source>
</evidence>
<keyword evidence="2" id="KW-1185">Reference proteome</keyword>
<reference evidence="1 2" key="1">
    <citation type="submission" date="2019-02" db="EMBL/GenBank/DDBJ databases">
        <authorList>
            <person name="Goldberg S.R."/>
            <person name="Haltli B.A."/>
            <person name="Correa H."/>
            <person name="Russell K.G."/>
        </authorList>
    </citation>
    <scope>NUCLEOTIDE SEQUENCE [LARGE SCALE GENOMIC DNA]</scope>
    <source>
        <strain evidence="1 2">JCM 16186</strain>
    </source>
</reference>
<protein>
    <submittedName>
        <fullName evidence="1">Uncharacterized protein</fullName>
    </submittedName>
</protein>
<dbReference type="PROSITE" id="PS51257">
    <property type="entry name" value="PROKAR_LIPOPROTEIN"/>
    <property type="match status" value="1"/>
</dbReference>